<proteinExistence type="inferred from homology"/>
<evidence type="ECO:0000256" key="4">
    <source>
        <dbReference type="ARBA" id="ARBA00022685"/>
    </source>
</evidence>
<sequence>MFCSRRLLQQWCFALFLLCSPVPHFGRPLDALSSRIKRSVTHAQLMHDKGRALQDFKRRMWLQELLDEVHTAEVRDLPVRTTGAAGGQQRGRRGAAGRQPGPRPQHHRKHPALQTRRRNQEPCGGLRPGGRGGNQPAAGNQQVAHVQVSGQEEEERTSREEEGGREEEEEGALVRPERGGMEVSARPAGGAALKRCHTDEETRVGVDS</sequence>
<feature type="chain" id="PRO_5040403371" description="Parathyroid hormone-related protein" evidence="7">
    <location>
        <begin position="27"/>
        <end position="208"/>
    </location>
</feature>
<evidence type="ECO:0000256" key="6">
    <source>
        <dbReference type="SAM" id="MobiDB-lite"/>
    </source>
</evidence>
<dbReference type="GO" id="GO:0005179">
    <property type="term" value="F:hormone activity"/>
    <property type="evidence" value="ECO:0007669"/>
    <property type="project" value="UniProtKB-KW"/>
</dbReference>
<evidence type="ECO:0008006" key="10">
    <source>
        <dbReference type="Google" id="ProtNLM"/>
    </source>
</evidence>
<evidence type="ECO:0000313" key="9">
    <source>
        <dbReference type="Proteomes" id="UP001153269"/>
    </source>
</evidence>
<dbReference type="Pfam" id="PF01279">
    <property type="entry name" value="Parathyroid"/>
    <property type="match status" value="1"/>
</dbReference>
<comment type="subcellular location">
    <subcellularLocation>
        <location evidence="1">Secreted</location>
    </subcellularLocation>
</comment>
<evidence type="ECO:0000256" key="7">
    <source>
        <dbReference type="SAM" id="SignalP"/>
    </source>
</evidence>
<name>A0A9N7Z825_PLEPL</name>
<dbReference type="InterPro" id="IPR003626">
    <property type="entry name" value="PTH-rel"/>
</dbReference>
<reference evidence="8" key="1">
    <citation type="submission" date="2020-03" db="EMBL/GenBank/DDBJ databases">
        <authorList>
            <person name="Weist P."/>
        </authorList>
    </citation>
    <scope>NUCLEOTIDE SEQUENCE</scope>
</reference>
<evidence type="ECO:0000256" key="2">
    <source>
        <dbReference type="ARBA" id="ARBA00006307"/>
    </source>
</evidence>
<keyword evidence="3" id="KW-0964">Secreted</keyword>
<dbReference type="SMART" id="SM00087">
    <property type="entry name" value="PTH"/>
    <property type="match status" value="1"/>
</dbReference>
<dbReference type="Proteomes" id="UP001153269">
    <property type="component" value="Unassembled WGS sequence"/>
</dbReference>
<protein>
    <recommendedName>
        <fullName evidence="10">Parathyroid hormone-related protein</fullName>
    </recommendedName>
</protein>
<dbReference type="GO" id="GO:0005576">
    <property type="term" value="C:extracellular region"/>
    <property type="evidence" value="ECO:0007669"/>
    <property type="project" value="UniProtKB-SubCell"/>
</dbReference>
<dbReference type="PANTHER" id="PTHR17223:SF0">
    <property type="entry name" value="PARATHYROID HORMONE-RELATED PROTEIN"/>
    <property type="match status" value="1"/>
</dbReference>
<feature type="compositionally biased region" description="Polar residues" evidence="6">
    <location>
        <begin position="137"/>
        <end position="150"/>
    </location>
</feature>
<gene>
    <name evidence="8" type="ORF">PLEPLA_LOCUS41736</name>
</gene>
<keyword evidence="5" id="KW-0372">Hormone</keyword>
<feature type="compositionally biased region" description="Basic residues" evidence="6">
    <location>
        <begin position="104"/>
        <end position="117"/>
    </location>
</feature>
<evidence type="ECO:0000256" key="5">
    <source>
        <dbReference type="ARBA" id="ARBA00022702"/>
    </source>
</evidence>
<feature type="signal peptide" evidence="7">
    <location>
        <begin position="1"/>
        <end position="26"/>
    </location>
</feature>
<dbReference type="AlphaFoldDB" id="A0A9N7Z825"/>
<organism evidence="8 9">
    <name type="scientific">Pleuronectes platessa</name>
    <name type="common">European plaice</name>
    <dbReference type="NCBI Taxonomy" id="8262"/>
    <lineage>
        <taxon>Eukaryota</taxon>
        <taxon>Metazoa</taxon>
        <taxon>Chordata</taxon>
        <taxon>Craniata</taxon>
        <taxon>Vertebrata</taxon>
        <taxon>Euteleostomi</taxon>
        <taxon>Actinopterygii</taxon>
        <taxon>Neopterygii</taxon>
        <taxon>Teleostei</taxon>
        <taxon>Neoteleostei</taxon>
        <taxon>Acanthomorphata</taxon>
        <taxon>Carangaria</taxon>
        <taxon>Pleuronectiformes</taxon>
        <taxon>Pleuronectoidei</taxon>
        <taxon>Pleuronectidae</taxon>
        <taxon>Pleuronectes</taxon>
    </lineage>
</organism>
<dbReference type="EMBL" id="CADEAL010004193">
    <property type="protein sequence ID" value="CAB1453976.1"/>
    <property type="molecule type" value="Genomic_DNA"/>
</dbReference>
<comment type="similarity">
    <text evidence="2">Belongs to the parathyroid hormone family.</text>
</comment>
<keyword evidence="9" id="KW-1185">Reference proteome</keyword>
<dbReference type="PANTHER" id="PTHR17223">
    <property type="entry name" value="PARATHYROID HORMONE-RELATED"/>
    <property type="match status" value="1"/>
</dbReference>
<evidence type="ECO:0000256" key="3">
    <source>
        <dbReference type="ARBA" id="ARBA00022525"/>
    </source>
</evidence>
<keyword evidence="4" id="KW-0165">Cleavage on pair of basic residues</keyword>
<evidence type="ECO:0000313" key="8">
    <source>
        <dbReference type="EMBL" id="CAB1453976.1"/>
    </source>
</evidence>
<keyword evidence="7" id="KW-0732">Signal</keyword>
<dbReference type="GO" id="GO:0030282">
    <property type="term" value="P:bone mineralization"/>
    <property type="evidence" value="ECO:0007669"/>
    <property type="project" value="InterPro"/>
</dbReference>
<feature type="compositionally biased region" description="Basic and acidic residues" evidence="6">
    <location>
        <begin position="196"/>
        <end position="208"/>
    </location>
</feature>
<dbReference type="InterPro" id="IPR001415">
    <property type="entry name" value="PTH/PTH-rel"/>
</dbReference>
<feature type="region of interest" description="Disordered" evidence="6">
    <location>
        <begin position="77"/>
        <end position="208"/>
    </location>
</feature>
<comment type="caution">
    <text evidence="8">The sequence shown here is derived from an EMBL/GenBank/DDBJ whole genome shotgun (WGS) entry which is preliminary data.</text>
</comment>
<accession>A0A9N7Z825</accession>
<evidence type="ECO:0000256" key="1">
    <source>
        <dbReference type="ARBA" id="ARBA00004613"/>
    </source>
</evidence>